<dbReference type="GO" id="GO:0005886">
    <property type="term" value="C:plasma membrane"/>
    <property type="evidence" value="ECO:0007669"/>
    <property type="project" value="UniProtKB-SubCell"/>
</dbReference>
<proteinExistence type="predicted"/>
<protein>
    <submittedName>
        <fullName evidence="11">Sugar ABC transporter ATP-binding protein</fullName>
    </submittedName>
</protein>
<evidence type="ECO:0000256" key="9">
    <source>
        <dbReference type="ARBA" id="ARBA00023136"/>
    </source>
</evidence>
<dbReference type="CDD" id="cd03216">
    <property type="entry name" value="ABC_Carb_Monos_I"/>
    <property type="match status" value="1"/>
</dbReference>
<dbReference type="AlphaFoldDB" id="A0A7G9G370"/>
<dbReference type="Gene3D" id="3.40.50.300">
    <property type="entry name" value="P-loop containing nucleotide triphosphate hydrolases"/>
    <property type="match status" value="2"/>
</dbReference>
<dbReference type="InterPro" id="IPR003439">
    <property type="entry name" value="ABC_transporter-like_ATP-bd"/>
</dbReference>
<dbReference type="GO" id="GO:0016887">
    <property type="term" value="F:ATP hydrolysis activity"/>
    <property type="evidence" value="ECO:0007669"/>
    <property type="project" value="InterPro"/>
</dbReference>
<dbReference type="InterPro" id="IPR017871">
    <property type="entry name" value="ABC_transporter-like_CS"/>
</dbReference>
<evidence type="ECO:0000313" key="12">
    <source>
        <dbReference type="Proteomes" id="UP000515823"/>
    </source>
</evidence>
<dbReference type="InterPro" id="IPR027417">
    <property type="entry name" value="P-loop_NTPase"/>
</dbReference>
<dbReference type="RefSeq" id="WP_249302088.1">
    <property type="nucleotide sequence ID" value="NZ_CP060634.1"/>
</dbReference>
<dbReference type="SMART" id="SM00382">
    <property type="entry name" value="AAA"/>
    <property type="match status" value="2"/>
</dbReference>
<dbReference type="GO" id="GO:0005524">
    <property type="term" value="F:ATP binding"/>
    <property type="evidence" value="ECO:0007669"/>
    <property type="project" value="UniProtKB-KW"/>
</dbReference>
<keyword evidence="12" id="KW-1185">Reference proteome</keyword>
<dbReference type="Pfam" id="PF00005">
    <property type="entry name" value="ABC_tran"/>
    <property type="match status" value="2"/>
</dbReference>
<dbReference type="PROSITE" id="PS50893">
    <property type="entry name" value="ABC_TRANSPORTER_2"/>
    <property type="match status" value="2"/>
</dbReference>
<evidence type="ECO:0000256" key="1">
    <source>
        <dbReference type="ARBA" id="ARBA00004202"/>
    </source>
</evidence>
<keyword evidence="9" id="KW-0472">Membrane</keyword>
<evidence type="ECO:0000259" key="10">
    <source>
        <dbReference type="PROSITE" id="PS50893"/>
    </source>
</evidence>
<evidence type="ECO:0000256" key="5">
    <source>
        <dbReference type="ARBA" id="ARBA00022737"/>
    </source>
</evidence>
<organism evidence="11 12">
    <name type="scientific">Qiania dongpingensis</name>
    <dbReference type="NCBI Taxonomy" id="2763669"/>
    <lineage>
        <taxon>Bacteria</taxon>
        <taxon>Bacillati</taxon>
        <taxon>Bacillota</taxon>
        <taxon>Clostridia</taxon>
        <taxon>Lachnospirales</taxon>
        <taxon>Lachnospiraceae</taxon>
        <taxon>Qiania</taxon>
    </lineage>
</organism>
<evidence type="ECO:0000256" key="4">
    <source>
        <dbReference type="ARBA" id="ARBA00022597"/>
    </source>
</evidence>
<dbReference type="KEGG" id="qdo:H9Q78_12525"/>
<comment type="subcellular location">
    <subcellularLocation>
        <location evidence="1">Cell membrane</location>
        <topology evidence="1">Peripheral membrane protein</topology>
    </subcellularLocation>
</comment>
<name>A0A7G9G370_9FIRM</name>
<keyword evidence="3" id="KW-1003">Cell membrane</keyword>
<dbReference type="PANTHER" id="PTHR43790">
    <property type="entry name" value="CARBOHYDRATE TRANSPORT ATP-BINDING PROTEIN MG119-RELATED"/>
    <property type="match status" value="1"/>
</dbReference>
<keyword evidence="4" id="KW-0762">Sugar transport</keyword>
<keyword evidence="5" id="KW-0677">Repeat</keyword>
<keyword evidence="7 11" id="KW-0067">ATP-binding</keyword>
<keyword evidence="6" id="KW-0547">Nucleotide-binding</keyword>
<dbReference type="InterPro" id="IPR003593">
    <property type="entry name" value="AAA+_ATPase"/>
</dbReference>
<evidence type="ECO:0000256" key="7">
    <source>
        <dbReference type="ARBA" id="ARBA00022840"/>
    </source>
</evidence>
<evidence type="ECO:0000256" key="3">
    <source>
        <dbReference type="ARBA" id="ARBA00022475"/>
    </source>
</evidence>
<dbReference type="PANTHER" id="PTHR43790:SF3">
    <property type="entry name" value="D-ALLOSE IMPORT ATP-BINDING PROTEIN ALSA-RELATED"/>
    <property type="match status" value="1"/>
</dbReference>
<evidence type="ECO:0000256" key="8">
    <source>
        <dbReference type="ARBA" id="ARBA00022967"/>
    </source>
</evidence>
<dbReference type="FunFam" id="3.40.50.300:FF:000127">
    <property type="entry name" value="Ribose import ATP-binding protein RbsA"/>
    <property type="match status" value="1"/>
</dbReference>
<evidence type="ECO:0000313" key="11">
    <source>
        <dbReference type="EMBL" id="QNM05252.1"/>
    </source>
</evidence>
<keyword evidence="8" id="KW-1278">Translocase</keyword>
<evidence type="ECO:0000256" key="2">
    <source>
        <dbReference type="ARBA" id="ARBA00022448"/>
    </source>
</evidence>
<dbReference type="PROSITE" id="PS00211">
    <property type="entry name" value="ABC_TRANSPORTER_1"/>
    <property type="match status" value="1"/>
</dbReference>
<sequence>MGEILRMEGISKSFPGVKALDNVNIVVNSGEVHALLGENGAGKSTLMKILNGVYAPDEGKIIVKGKEVSIHNIKEAQELGISIIFQEFNLCPDLTVADNVYIGRHKNKFGFVDAKYVEKETQKILDRFKLNMIKPGDVVMTMSVAQMQMVEICKAMSFDSDVVVFDEPTAALADSEIEQLFMVIKQLQKEGKGIIYISHRMEELSKIADRVTVLRDGQQVGDPFDFASVTLDELINRMVGRTMEDKYPKHERKIGEVFFEANHIRNKKVNVDHIDVRKGEILGIAGLMGAGRTEMARAIFGADPVSSIEVKVNGKKVNVGSPGQAIKNGIAYLTEDRKNEGLALRLDCEKNINMASMKKISKYGFVINKTAEENAKHYVDALSVKTPKLGQLAQFLSGGNQQKLVLAKWLSRQVDLLIFDEPTRGIDVGAKFEIYKLMNELSDQGVGIIMISSELPELLGMSDRVALMHEGSIVGEVIAKETTQEEIMEYITGLKTKGTEREGNE</sequence>
<keyword evidence="2" id="KW-0813">Transport</keyword>
<dbReference type="InterPro" id="IPR050107">
    <property type="entry name" value="ABC_carbohydrate_import_ATPase"/>
</dbReference>
<dbReference type="SUPFAM" id="SSF52540">
    <property type="entry name" value="P-loop containing nucleoside triphosphate hydrolases"/>
    <property type="match status" value="2"/>
</dbReference>
<dbReference type="Proteomes" id="UP000515823">
    <property type="component" value="Chromosome"/>
</dbReference>
<evidence type="ECO:0000256" key="6">
    <source>
        <dbReference type="ARBA" id="ARBA00022741"/>
    </source>
</evidence>
<feature type="domain" description="ABC transporter" evidence="10">
    <location>
        <begin position="5"/>
        <end position="239"/>
    </location>
</feature>
<dbReference type="CDD" id="cd03215">
    <property type="entry name" value="ABC_Carb_Monos_II"/>
    <property type="match status" value="1"/>
</dbReference>
<reference evidence="11 12" key="1">
    <citation type="submission" date="2020-08" db="EMBL/GenBank/DDBJ databases">
        <authorList>
            <person name="Liu C."/>
            <person name="Sun Q."/>
        </authorList>
    </citation>
    <scope>NUCLEOTIDE SEQUENCE [LARGE SCALE GENOMIC DNA]</scope>
    <source>
        <strain evidence="11 12">NSJ-38</strain>
    </source>
</reference>
<accession>A0A7G9G370</accession>
<feature type="domain" description="ABC transporter" evidence="10">
    <location>
        <begin position="252"/>
        <end position="495"/>
    </location>
</feature>
<dbReference type="EMBL" id="CP060634">
    <property type="protein sequence ID" value="QNM05252.1"/>
    <property type="molecule type" value="Genomic_DNA"/>
</dbReference>
<gene>
    <name evidence="11" type="ORF">H9Q78_12525</name>
</gene>